<evidence type="ECO:0000256" key="2">
    <source>
        <dbReference type="ARBA" id="ARBA00013064"/>
    </source>
</evidence>
<protein>
    <recommendedName>
        <fullName evidence="2">protein-tyrosine-phosphatase</fullName>
        <ecNumber evidence="2">3.1.3.48</ecNumber>
    </recommendedName>
</protein>
<feature type="domain" description="Tyrosine-protein phosphatase" evidence="10">
    <location>
        <begin position="250"/>
        <end position="517"/>
    </location>
</feature>
<dbReference type="InterPro" id="IPR000387">
    <property type="entry name" value="Tyr_Pase_dom"/>
</dbReference>
<dbReference type="PROSITE" id="PS50055">
    <property type="entry name" value="TYR_PHOSPHATASE_PTP"/>
    <property type="match status" value="2"/>
</dbReference>
<comment type="caution">
    <text evidence="13">The sequence shown here is derived from an EMBL/GenBank/DDBJ whole genome shotgun (WGS) entry which is preliminary data.</text>
</comment>
<keyword evidence="8" id="KW-0472">Membrane</keyword>
<evidence type="ECO:0000256" key="3">
    <source>
        <dbReference type="ARBA" id="ARBA00022801"/>
    </source>
</evidence>
<dbReference type="InterPro" id="IPR000242">
    <property type="entry name" value="PTP_cat"/>
</dbReference>
<dbReference type="Gene3D" id="3.90.190.10">
    <property type="entry name" value="Protein tyrosine phosphatase superfamily"/>
    <property type="match status" value="2"/>
</dbReference>
<comment type="caution">
    <text evidence="6">Lacks conserved residue(s) required for the propagation of feature annotation.</text>
</comment>
<dbReference type="SMART" id="SM00032">
    <property type="entry name" value="CCP"/>
    <property type="match status" value="1"/>
</dbReference>
<evidence type="ECO:0000256" key="1">
    <source>
        <dbReference type="ARBA" id="ARBA00009580"/>
    </source>
</evidence>
<dbReference type="InterPro" id="IPR016130">
    <property type="entry name" value="Tyr_Pase_AS"/>
</dbReference>
<evidence type="ECO:0000256" key="4">
    <source>
        <dbReference type="ARBA" id="ARBA00022912"/>
    </source>
</evidence>
<evidence type="ECO:0000259" key="11">
    <source>
        <dbReference type="PROSITE" id="PS50056"/>
    </source>
</evidence>
<dbReference type="InterPro" id="IPR035976">
    <property type="entry name" value="Sushi/SCR/CCP_sf"/>
</dbReference>
<dbReference type="PROSITE" id="PS50923">
    <property type="entry name" value="SUSHI"/>
    <property type="match status" value="1"/>
</dbReference>
<reference evidence="13 14" key="1">
    <citation type="submission" date="2024-02" db="EMBL/GenBank/DDBJ databases">
        <authorList>
            <person name="Daric V."/>
            <person name="Darras S."/>
        </authorList>
    </citation>
    <scope>NUCLEOTIDE SEQUENCE [LARGE SCALE GENOMIC DNA]</scope>
</reference>
<feature type="domain" description="Tyrosine specific protein phosphatases" evidence="11">
    <location>
        <begin position="431"/>
        <end position="508"/>
    </location>
</feature>
<evidence type="ECO:0000259" key="10">
    <source>
        <dbReference type="PROSITE" id="PS50055"/>
    </source>
</evidence>
<evidence type="ECO:0000259" key="12">
    <source>
        <dbReference type="PROSITE" id="PS50923"/>
    </source>
</evidence>
<dbReference type="SUPFAM" id="SSF52799">
    <property type="entry name" value="(Phosphotyrosine protein) phosphatases II"/>
    <property type="match status" value="2"/>
</dbReference>
<evidence type="ECO:0000256" key="5">
    <source>
        <dbReference type="ARBA" id="ARBA00023157"/>
    </source>
</evidence>
<feature type="transmembrane region" description="Helical" evidence="8">
    <location>
        <begin position="169"/>
        <end position="191"/>
    </location>
</feature>
<dbReference type="SMART" id="SM00404">
    <property type="entry name" value="PTPc_motif"/>
    <property type="match status" value="2"/>
</dbReference>
<keyword evidence="5" id="KW-1015">Disulfide bond</keyword>
<dbReference type="EC" id="3.1.3.48" evidence="2"/>
<keyword evidence="14" id="KW-1185">Reference proteome</keyword>
<keyword evidence="8" id="KW-1133">Transmembrane helix</keyword>
<dbReference type="Pfam" id="PF00084">
    <property type="entry name" value="Sushi"/>
    <property type="match status" value="1"/>
</dbReference>
<comment type="similarity">
    <text evidence="1">Belongs to the protein-tyrosine phosphatase family.</text>
</comment>
<evidence type="ECO:0000313" key="13">
    <source>
        <dbReference type="EMBL" id="CAK8697352.1"/>
    </source>
</evidence>
<sequence length="885" mass="100468">MRWFNFIGCYVFFSAQSGFVDSRPADKSNLPSTIAFSPNENVTGVCANPDCPGKRFCVPDENFERGYRCCKKSNCSGDDWRRCDDPGEVEHAKRVPVQGALRRKNRLAFRVTESVVYTCLLGYHYPKMEHVLNCTRNGSWTERLPQCLKIPLDPTPAPDPPLGRSSNTVAIIGSIIALCVILVTFVSFLMWRRWKQTGGYTWPRRESSIVLENSHKPPPLQPMALKVGAVSAADFAQYVAIHHNNNDQRFTEEFEEIQNELTQLTYEASMITENKEKNRYTNIVAYDHSRVHLHHYRSRQHANLHRSSDYINANYVSSYSKPKAYIACQGPLPYTFNDFWKMIWENNTSTIVMITNLVEKGRRKCDQYWPQEGKEQYKHITVTLKGTETLANFTIRTFSVKNNKLRRNARGVERRVVQYHFTQWPDHGAPEYLLPVLSFIHRSSVANPLHAGPIVIHCSAGVGRTGTYIVIHSMIQMLQATGHVNIKDFLHYIRNERSHLVQTEDQYVFVHEALLEYIMSGITECSLLQLAKYYKKLTASTTVTQSSQNTIEGDVGSAVLRSGLEKQFMKVVYSRTDYLDYDIATRSVNAGKNRPGAVLPVFRSRVLLCNRTSAEGSDYINASFVQGYRNSHEFVITQLPMPNTKKDFWRLIWDHNCPTIVTIMDSDWNPESEVYWPELDQPLHCSSFNVSFSSETITSSGDSDCDVITRDFILEATKDDYVLVVKQFQLSSWNKEEPSRAQLDAVRAVVEFTSGKDGSTVIQDRCGSTAAIQFACWHLMQSQLDNENRVDVYQTAMVACQMRPRVFTAPLHLKFLYEAVLLEAKVRQGQNNHSAVDTNGSAVTESEGMNGVCSRNTSTTSANDSPSCPSDDANETACLVVRPQE</sequence>
<proteinExistence type="inferred from homology"/>
<evidence type="ECO:0000256" key="8">
    <source>
        <dbReference type="SAM" id="Phobius"/>
    </source>
</evidence>
<gene>
    <name evidence="13" type="ORF">CVLEPA_LOCUS30597</name>
</gene>
<dbReference type="Proteomes" id="UP001642483">
    <property type="component" value="Unassembled WGS sequence"/>
</dbReference>
<evidence type="ECO:0000256" key="6">
    <source>
        <dbReference type="PROSITE-ProRule" id="PRU00302"/>
    </source>
</evidence>
<dbReference type="CDD" id="cd14549">
    <property type="entry name" value="R5-PTPc-1"/>
    <property type="match status" value="1"/>
</dbReference>
<feature type="domain" description="Tyrosine-protein phosphatase" evidence="10">
    <location>
        <begin position="564"/>
        <end position="823"/>
    </location>
</feature>
<dbReference type="SMART" id="SM00194">
    <property type="entry name" value="PTPc"/>
    <property type="match status" value="2"/>
</dbReference>
<feature type="compositionally biased region" description="Polar residues" evidence="7">
    <location>
        <begin position="853"/>
        <end position="868"/>
    </location>
</feature>
<dbReference type="InterPro" id="IPR029021">
    <property type="entry name" value="Prot-tyrosine_phosphatase-like"/>
</dbReference>
<dbReference type="PANTHER" id="PTHR19134:SF540">
    <property type="entry name" value="TYROSINE-PROTEIN PHOSPHATASE 99A"/>
    <property type="match status" value="1"/>
</dbReference>
<dbReference type="PROSITE" id="PS00383">
    <property type="entry name" value="TYR_PHOSPHATASE_1"/>
    <property type="match status" value="1"/>
</dbReference>
<name>A0ABP0H0E8_CLALP</name>
<dbReference type="CDD" id="cd00033">
    <property type="entry name" value="CCP"/>
    <property type="match status" value="1"/>
</dbReference>
<feature type="chain" id="PRO_5046964020" description="protein-tyrosine-phosphatase" evidence="9">
    <location>
        <begin position="23"/>
        <end position="885"/>
    </location>
</feature>
<dbReference type="EMBL" id="CAWYQH010000163">
    <property type="protein sequence ID" value="CAK8697352.1"/>
    <property type="molecule type" value="Genomic_DNA"/>
</dbReference>
<organism evidence="13 14">
    <name type="scientific">Clavelina lepadiformis</name>
    <name type="common">Light-bulb sea squirt</name>
    <name type="synonym">Ascidia lepadiformis</name>
    <dbReference type="NCBI Taxonomy" id="159417"/>
    <lineage>
        <taxon>Eukaryota</taxon>
        <taxon>Metazoa</taxon>
        <taxon>Chordata</taxon>
        <taxon>Tunicata</taxon>
        <taxon>Ascidiacea</taxon>
        <taxon>Aplousobranchia</taxon>
        <taxon>Clavelinidae</taxon>
        <taxon>Clavelina</taxon>
    </lineage>
</organism>
<evidence type="ECO:0000313" key="14">
    <source>
        <dbReference type="Proteomes" id="UP001642483"/>
    </source>
</evidence>
<evidence type="ECO:0000256" key="9">
    <source>
        <dbReference type="SAM" id="SignalP"/>
    </source>
</evidence>
<feature type="domain" description="Sushi" evidence="12">
    <location>
        <begin position="81"/>
        <end position="149"/>
    </location>
</feature>
<dbReference type="InterPro" id="IPR000436">
    <property type="entry name" value="Sushi_SCR_CCP_dom"/>
</dbReference>
<dbReference type="Gene3D" id="2.10.70.10">
    <property type="entry name" value="Complement Module, domain 1"/>
    <property type="match status" value="1"/>
</dbReference>
<accession>A0ABP0H0E8</accession>
<feature type="compositionally biased region" description="Polar residues" evidence="7">
    <location>
        <begin position="830"/>
        <end position="844"/>
    </location>
</feature>
<keyword evidence="4" id="KW-0904">Protein phosphatase</keyword>
<keyword evidence="8" id="KW-0812">Transmembrane</keyword>
<feature type="signal peptide" evidence="9">
    <location>
        <begin position="1"/>
        <end position="22"/>
    </location>
</feature>
<dbReference type="PROSITE" id="PS50056">
    <property type="entry name" value="TYR_PHOSPHATASE_2"/>
    <property type="match status" value="1"/>
</dbReference>
<dbReference type="PRINTS" id="PR00700">
    <property type="entry name" value="PRTYPHPHTASE"/>
</dbReference>
<keyword evidence="6" id="KW-0768">Sushi</keyword>
<dbReference type="InterPro" id="IPR050348">
    <property type="entry name" value="Protein-Tyr_Phosphatase"/>
</dbReference>
<dbReference type="SUPFAM" id="SSF57535">
    <property type="entry name" value="Complement control module/SCR domain"/>
    <property type="match status" value="1"/>
</dbReference>
<dbReference type="Pfam" id="PF00102">
    <property type="entry name" value="Y_phosphatase"/>
    <property type="match status" value="2"/>
</dbReference>
<dbReference type="InterPro" id="IPR003595">
    <property type="entry name" value="Tyr_Pase_cat"/>
</dbReference>
<feature type="region of interest" description="Disordered" evidence="7">
    <location>
        <begin position="830"/>
        <end position="885"/>
    </location>
</feature>
<dbReference type="PANTHER" id="PTHR19134">
    <property type="entry name" value="RECEPTOR-TYPE TYROSINE-PROTEIN PHOSPHATASE"/>
    <property type="match status" value="1"/>
</dbReference>
<evidence type="ECO:0000256" key="7">
    <source>
        <dbReference type="SAM" id="MobiDB-lite"/>
    </source>
</evidence>
<keyword evidence="3" id="KW-0378">Hydrolase</keyword>
<keyword evidence="9" id="KW-0732">Signal</keyword>